<accession>A0A3M7R2G7</accession>
<evidence type="ECO:0000313" key="2">
    <source>
        <dbReference type="Proteomes" id="UP000276133"/>
    </source>
</evidence>
<comment type="caution">
    <text evidence="1">The sequence shown here is derived from an EMBL/GenBank/DDBJ whole genome shotgun (WGS) entry which is preliminary data.</text>
</comment>
<keyword evidence="2" id="KW-1185">Reference proteome</keyword>
<organism evidence="1 2">
    <name type="scientific">Brachionus plicatilis</name>
    <name type="common">Marine rotifer</name>
    <name type="synonym">Brachionus muelleri</name>
    <dbReference type="NCBI Taxonomy" id="10195"/>
    <lineage>
        <taxon>Eukaryota</taxon>
        <taxon>Metazoa</taxon>
        <taxon>Spiralia</taxon>
        <taxon>Gnathifera</taxon>
        <taxon>Rotifera</taxon>
        <taxon>Eurotatoria</taxon>
        <taxon>Monogononta</taxon>
        <taxon>Pseudotrocha</taxon>
        <taxon>Ploima</taxon>
        <taxon>Brachionidae</taxon>
        <taxon>Brachionus</taxon>
    </lineage>
</organism>
<dbReference type="AlphaFoldDB" id="A0A3M7R2G7"/>
<name>A0A3M7R2G7_BRAPC</name>
<sequence>MCKRRSSCCCVPFVPLLPPPPPVPLVPLMPTLSVAPLMHGLPFATPFGLHGKKPYWFILVLYGSLFFL</sequence>
<reference evidence="1 2" key="1">
    <citation type="journal article" date="2018" name="Sci. Rep.">
        <title>Genomic signatures of local adaptation to the degree of environmental predictability in rotifers.</title>
        <authorList>
            <person name="Franch-Gras L."/>
            <person name="Hahn C."/>
            <person name="Garcia-Roger E.M."/>
            <person name="Carmona M.J."/>
            <person name="Serra M."/>
            <person name="Gomez A."/>
        </authorList>
    </citation>
    <scope>NUCLEOTIDE SEQUENCE [LARGE SCALE GENOMIC DNA]</scope>
    <source>
        <strain evidence="1">HYR1</strain>
    </source>
</reference>
<gene>
    <name evidence="1" type="ORF">BpHYR1_049434</name>
</gene>
<protein>
    <submittedName>
        <fullName evidence="1">Uncharacterized protein</fullName>
    </submittedName>
</protein>
<evidence type="ECO:0000313" key="1">
    <source>
        <dbReference type="EMBL" id="RNA17773.1"/>
    </source>
</evidence>
<dbReference type="Proteomes" id="UP000276133">
    <property type="component" value="Unassembled WGS sequence"/>
</dbReference>
<proteinExistence type="predicted"/>
<dbReference type="EMBL" id="REGN01004374">
    <property type="protein sequence ID" value="RNA17773.1"/>
    <property type="molecule type" value="Genomic_DNA"/>
</dbReference>